<evidence type="ECO:0000313" key="2">
    <source>
        <dbReference type="EMBL" id="MPM81630.1"/>
    </source>
</evidence>
<evidence type="ECO:0000259" key="1">
    <source>
        <dbReference type="PROSITE" id="PS50887"/>
    </source>
</evidence>
<accession>A0A645CWT8</accession>
<keyword evidence="2" id="KW-0808">Transferase</keyword>
<dbReference type="GO" id="GO:0052621">
    <property type="term" value="F:diguanylate cyclase activity"/>
    <property type="evidence" value="ECO:0007669"/>
    <property type="project" value="UniProtKB-EC"/>
</dbReference>
<dbReference type="InterPro" id="IPR029787">
    <property type="entry name" value="Nucleotide_cyclase"/>
</dbReference>
<gene>
    <name evidence="2" type="primary">dosC_4</name>
    <name evidence="2" type="ORF">SDC9_128686</name>
</gene>
<dbReference type="EMBL" id="VSSQ01030929">
    <property type="protein sequence ID" value="MPM81630.1"/>
    <property type="molecule type" value="Genomic_DNA"/>
</dbReference>
<feature type="domain" description="GGDEF" evidence="1">
    <location>
        <begin position="1"/>
        <end position="115"/>
    </location>
</feature>
<reference evidence="2" key="1">
    <citation type="submission" date="2019-08" db="EMBL/GenBank/DDBJ databases">
        <authorList>
            <person name="Kucharzyk K."/>
            <person name="Murdoch R.W."/>
            <person name="Higgins S."/>
            <person name="Loffler F."/>
        </authorList>
    </citation>
    <scope>NUCLEOTIDE SEQUENCE</scope>
</reference>
<dbReference type="NCBIfam" id="TIGR00254">
    <property type="entry name" value="GGDEF"/>
    <property type="match status" value="1"/>
</dbReference>
<name>A0A645CWT8_9ZZZZ</name>
<dbReference type="InterPro" id="IPR043128">
    <property type="entry name" value="Rev_trsase/Diguanyl_cyclase"/>
</dbReference>
<dbReference type="PANTHER" id="PTHR45138:SF9">
    <property type="entry name" value="DIGUANYLATE CYCLASE DGCM-RELATED"/>
    <property type="match status" value="1"/>
</dbReference>
<organism evidence="2">
    <name type="scientific">bioreactor metagenome</name>
    <dbReference type="NCBI Taxonomy" id="1076179"/>
    <lineage>
        <taxon>unclassified sequences</taxon>
        <taxon>metagenomes</taxon>
        <taxon>ecological metagenomes</taxon>
    </lineage>
</organism>
<protein>
    <submittedName>
        <fullName evidence="2">Diguanylate cyclase DosC</fullName>
        <ecNumber evidence="2">2.7.7.65</ecNumber>
    </submittedName>
</protein>
<dbReference type="Gene3D" id="3.30.70.270">
    <property type="match status" value="1"/>
</dbReference>
<dbReference type="PROSITE" id="PS50887">
    <property type="entry name" value="GGDEF"/>
    <property type="match status" value="1"/>
</dbReference>
<keyword evidence="2" id="KW-0548">Nucleotidyltransferase</keyword>
<dbReference type="SMART" id="SM00267">
    <property type="entry name" value="GGDEF"/>
    <property type="match status" value="1"/>
</dbReference>
<dbReference type="SUPFAM" id="SSF55073">
    <property type="entry name" value="Nucleotide cyclase"/>
    <property type="match status" value="1"/>
</dbReference>
<dbReference type="Pfam" id="PF00990">
    <property type="entry name" value="GGDEF"/>
    <property type="match status" value="1"/>
</dbReference>
<dbReference type="AlphaFoldDB" id="A0A645CWT8"/>
<dbReference type="EC" id="2.7.7.65" evidence="2"/>
<proteinExistence type="predicted"/>
<dbReference type="InterPro" id="IPR000160">
    <property type="entry name" value="GGDEF_dom"/>
</dbReference>
<comment type="caution">
    <text evidence="2">The sequence shown here is derived from an EMBL/GenBank/DDBJ whole genome shotgun (WGS) entry which is preliminary data.</text>
</comment>
<sequence>MGDINCFKSYNDTLGHNAGDSVLVKVAGVLDKHMGRSGIVCRYGGDEFVVLLSNHSEEAVIGQIRSVQDELMKEEIEMAFGYVFVSDPKQDLGLMIRQADVNMYVNKERMKHKNQ</sequence>
<dbReference type="CDD" id="cd01949">
    <property type="entry name" value="GGDEF"/>
    <property type="match status" value="1"/>
</dbReference>
<dbReference type="PANTHER" id="PTHR45138">
    <property type="entry name" value="REGULATORY COMPONENTS OF SENSORY TRANSDUCTION SYSTEM"/>
    <property type="match status" value="1"/>
</dbReference>
<dbReference type="InterPro" id="IPR050469">
    <property type="entry name" value="Diguanylate_Cyclase"/>
</dbReference>